<feature type="signal peptide" evidence="2">
    <location>
        <begin position="1"/>
        <end position="23"/>
    </location>
</feature>
<evidence type="ECO:0000256" key="1">
    <source>
        <dbReference type="SAM" id="MobiDB-lite"/>
    </source>
</evidence>
<dbReference type="EMBL" id="JAXCLA010000004">
    <property type="protein sequence ID" value="MDY0745854.1"/>
    <property type="molecule type" value="Genomic_DNA"/>
</dbReference>
<comment type="caution">
    <text evidence="3">The sequence shown here is derived from an EMBL/GenBank/DDBJ whole genome shotgun (WGS) entry which is preliminary data.</text>
</comment>
<keyword evidence="4" id="KW-1185">Reference proteome</keyword>
<evidence type="ECO:0000256" key="2">
    <source>
        <dbReference type="SAM" id="SignalP"/>
    </source>
</evidence>
<dbReference type="RefSeq" id="WP_320423746.1">
    <property type="nucleotide sequence ID" value="NZ_JAXCLA010000004.1"/>
</dbReference>
<accession>A0ABU5DI69</accession>
<gene>
    <name evidence="3" type="ORF">SNE35_15140</name>
</gene>
<dbReference type="Proteomes" id="UP001285263">
    <property type="component" value="Unassembled WGS sequence"/>
</dbReference>
<sequence length="246" mass="24370">MKKFKHPSFAAALAIVVATAAHGATHAQTAAKPAATKPAAAKPAAKAKPKATKPVPPPPPPLPEADEAQLAAAERAYLGTYDCEFKQTIHISKDTKDVGYIDVALGKQTFVMKPVLSSTGALRLEDVTGKTLMIQIANKSMLLDVKLGQRLVDDCISPQQRELIAAMAAAKAAAAASGVAPDVGLGIDPQKTAAAAAAASAAANAAASAASAAVKAAAVAASAAEVAASAASAVEAAPAASAVKQP</sequence>
<proteinExistence type="predicted"/>
<name>A0ABU5DI69_9BURK</name>
<organism evidence="3 4">
    <name type="scientific">Roseateles agri</name>
    <dbReference type="NCBI Taxonomy" id="3098619"/>
    <lineage>
        <taxon>Bacteria</taxon>
        <taxon>Pseudomonadati</taxon>
        <taxon>Pseudomonadota</taxon>
        <taxon>Betaproteobacteria</taxon>
        <taxon>Burkholderiales</taxon>
        <taxon>Sphaerotilaceae</taxon>
        <taxon>Roseateles</taxon>
    </lineage>
</organism>
<feature type="chain" id="PRO_5046200986" evidence="2">
    <location>
        <begin position="24"/>
        <end position="246"/>
    </location>
</feature>
<evidence type="ECO:0000313" key="3">
    <source>
        <dbReference type="EMBL" id="MDY0745854.1"/>
    </source>
</evidence>
<reference evidence="3 4" key="1">
    <citation type="submission" date="2023-11" db="EMBL/GenBank/DDBJ databases">
        <title>Paucibacter sp. nov., isolated from fresh soil in Korea.</title>
        <authorList>
            <person name="Le N.T.T."/>
        </authorList>
    </citation>
    <scope>NUCLEOTIDE SEQUENCE [LARGE SCALE GENOMIC DNA]</scope>
    <source>
        <strain evidence="3 4">R3-3</strain>
    </source>
</reference>
<protein>
    <submittedName>
        <fullName evidence="3">Uncharacterized protein</fullName>
    </submittedName>
</protein>
<evidence type="ECO:0000313" key="4">
    <source>
        <dbReference type="Proteomes" id="UP001285263"/>
    </source>
</evidence>
<keyword evidence="2" id="KW-0732">Signal</keyword>
<feature type="region of interest" description="Disordered" evidence="1">
    <location>
        <begin position="28"/>
        <end position="65"/>
    </location>
</feature>
<feature type="compositionally biased region" description="Pro residues" evidence="1">
    <location>
        <begin position="54"/>
        <end position="63"/>
    </location>
</feature>
<feature type="compositionally biased region" description="Low complexity" evidence="1">
    <location>
        <begin position="28"/>
        <end position="44"/>
    </location>
</feature>